<accession>A0ABV2QIA0</accession>
<dbReference type="Gene3D" id="2.30.110.10">
    <property type="entry name" value="Electron Transport, Fmn-binding Protein, Chain A"/>
    <property type="match status" value="1"/>
</dbReference>
<dbReference type="PANTHER" id="PTHR35176:SF1">
    <property type="entry name" value="F420H(2)-DEPENDENT BILIVERDIN REDUCTASE"/>
    <property type="match status" value="1"/>
</dbReference>
<dbReference type="InterPro" id="IPR011576">
    <property type="entry name" value="Pyridox_Oxase_N"/>
</dbReference>
<reference evidence="3 4" key="1">
    <citation type="submission" date="2024-06" db="EMBL/GenBank/DDBJ databases">
        <title>Sorghum-associated microbial communities from plants grown in Nebraska, USA.</title>
        <authorList>
            <person name="Schachtman D."/>
        </authorList>
    </citation>
    <scope>NUCLEOTIDE SEQUENCE [LARGE SCALE GENOMIC DNA]</scope>
    <source>
        <strain evidence="3 4">2857</strain>
    </source>
</reference>
<dbReference type="InterPro" id="IPR012349">
    <property type="entry name" value="Split_barrel_FMN-bd"/>
</dbReference>
<evidence type="ECO:0000259" key="2">
    <source>
        <dbReference type="Pfam" id="PF01243"/>
    </source>
</evidence>
<dbReference type="EMBL" id="JBEPSJ010000001">
    <property type="protein sequence ID" value="MET4580769.1"/>
    <property type="molecule type" value="Genomic_DNA"/>
</dbReference>
<dbReference type="EC" id="1.3.98.-" evidence="3"/>
<organism evidence="3 4">
    <name type="scientific">Conyzicola nivalis</name>
    <dbReference type="NCBI Taxonomy" id="1477021"/>
    <lineage>
        <taxon>Bacteria</taxon>
        <taxon>Bacillati</taxon>
        <taxon>Actinomycetota</taxon>
        <taxon>Actinomycetes</taxon>
        <taxon>Micrococcales</taxon>
        <taxon>Microbacteriaceae</taxon>
        <taxon>Conyzicola</taxon>
    </lineage>
</organism>
<dbReference type="SUPFAM" id="SSF50475">
    <property type="entry name" value="FMN-binding split barrel"/>
    <property type="match status" value="1"/>
</dbReference>
<evidence type="ECO:0000256" key="1">
    <source>
        <dbReference type="ARBA" id="ARBA00023002"/>
    </source>
</evidence>
<comment type="caution">
    <text evidence="3">The sequence shown here is derived from an EMBL/GenBank/DDBJ whole genome shotgun (WGS) entry which is preliminary data.</text>
</comment>
<dbReference type="GO" id="GO:0016491">
    <property type="term" value="F:oxidoreductase activity"/>
    <property type="evidence" value="ECO:0007669"/>
    <property type="project" value="UniProtKB-KW"/>
</dbReference>
<dbReference type="Proteomes" id="UP001549257">
    <property type="component" value="Unassembled WGS sequence"/>
</dbReference>
<evidence type="ECO:0000313" key="4">
    <source>
        <dbReference type="Proteomes" id="UP001549257"/>
    </source>
</evidence>
<sequence length="137" mass="14936">MTTDLSPDALQFVADRHLAMLSTVARDGTIHQVAVGFTVHDGVVRIITRDGSQKVRNVERDSRATVGQVDGARWISFVGTAVIERGRDAITLAENLYAERYRQPQPNPQRVVIRIAVDRVLGSSGMRAAQAASAPRS</sequence>
<evidence type="ECO:0000313" key="3">
    <source>
        <dbReference type="EMBL" id="MET4580769.1"/>
    </source>
</evidence>
<dbReference type="PANTHER" id="PTHR35176">
    <property type="entry name" value="HEME OXYGENASE HI_0854-RELATED"/>
    <property type="match status" value="1"/>
</dbReference>
<gene>
    <name evidence="3" type="ORF">ABIE21_000259</name>
</gene>
<dbReference type="InterPro" id="IPR019920">
    <property type="entry name" value="F420-binding_dom_put"/>
</dbReference>
<dbReference type="InterPro" id="IPR052019">
    <property type="entry name" value="F420H2_bilvrd_red/Heme_oxyg"/>
</dbReference>
<dbReference type="Pfam" id="PF01243">
    <property type="entry name" value="PNPOx_N"/>
    <property type="match status" value="1"/>
</dbReference>
<keyword evidence="1 3" id="KW-0560">Oxidoreductase</keyword>
<proteinExistence type="predicted"/>
<feature type="domain" description="Pyridoxamine 5'-phosphate oxidase N-terminal" evidence="2">
    <location>
        <begin position="8"/>
        <end position="121"/>
    </location>
</feature>
<dbReference type="RefSeq" id="WP_354022980.1">
    <property type="nucleotide sequence ID" value="NZ_JBEPSJ010000001.1"/>
</dbReference>
<name>A0ABV2QIA0_9MICO</name>
<protein>
    <submittedName>
        <fullName evidence="3">PPOX class probable F420-dependent enzyme</fullName>
        <ecNumber evidence="3">1.3.98.-</ecNumber>
    </submittedName>
</protein>
<dbReference type="NCBIfam" id="TIGR03618">
    <property type="entry name" value="Rv1155_F420"/>
    <property type="match status" value="1"/>
</dbReference>
<keyword evidence="4" id="KW-1185">Reference proteome</keyword>